<evidence type="ECO:0000256" key="1">
    <source>
        <dbReference type="ARBA" id="ARBA00004245"/>
    </source>
</evidence>
<dbReference type="SMART" id="SM00721">
    <property type="entry name" value="BAR"/>
    <property type="match status" value="1"/>
</dbReference>
<dbReference type="EMBL" id="SWFT01000149">
    <property type="protein sequence ID" value="KAA8898185.1"/>
    <property type="molecule type" value="Genomic_DNA"/>
</dbReference>
<dbReference type="Gene3D" id="1.20.1270.60">
    <property type="entry name" value="Arfaptin homology (AH) domain/BAR domain"/>
    <property type="match status" value="1"/>
</dbReference>
<protein>
    <recommendedName>
        <fullName evidence="5">BAR domain-containing protein</fullName>
    </recommendedName>
</protein>
<dbReference type="InterPro" id="IPR004148">
    <property type="entry name" value="BAR_dom"/>
</dbReference>
<name>A0A642UMS7_DIURU</name>
<dbReference type="RefSeq" id="XP_034010442.1">
    <property type="nucleotide sequence ID" value="XM_034157979.1"/>
</dbReference>
<feature type="domain" description="BAR" evidence="5">
    <location>
        <begin position="17"/>
        <end position="251"/>
    </location>
</feature>
<dbReference type="VEuPathDB" id="FungiDB:DIURU_005040"/>
<dbReference type="SUPFAM" id="SSF103657">
    <property type="entry name" value="BAR/IMD domain-like"/>
    <property type="match status" value="1"/>
</dbReference>
<keyword evidence="7" id="KW-1185">Reference proteome</keyword>
<dbReference type="AlphaFoldDB" id="A0A642UMS7"/>
<dbReference type="OrthoDB" id="446293at2759"/>
<dbReference type="InterPro" id="IPR027267">
    <property type="entry name" value="AH/BAR_dom_sf"/>
</dbReference>
<dbReference type="GO" id="GO:1990528">
    <property type="term" value="C:Rvs161p-Rvs167p complex"/>
    <property type="evidence" value="ECO:0007669"/>
    <property type="project" value="TreeGrafter"/>
</dbReference>
<evidence type="ECO:0000256" key="3">
    <source>
        <dbReference type="ARBA" id="ARBA00023212"/>
    </source>
</evidence>
<dbReference type="OMA" id="QINMART"/>
<dbReference type="PANTHER" id="PTHR47174:SF3">
    <property type="entry name" value="BRIDGING INTEGRATOR 3"/>
    <property type="match status" value="1"/>
</dbReference>
<dbReference type="GO" id="GO:0008289">
    <property type="term" value="F:lipid binding"/>
    <property type="evidence" value="ECO:0007669"/>
    <property type="project" value="TreeGrafter"/>
</dbReference>
<gene>
    <name evidence="6" type="ORF">DIURU_005040</name>
</gene>
<dbReference type="GeneID" id="54783691"/>
<evidence type="ECO:0000313" key="7">
    <source>
        <dbReference type="Proteomes" id="UP000449547"/>
    </source>
</evidence>
<feature type="coiled-coil region" evidence="4">
    <location>
        <begin position="145"/>
        <end position="197"/>
    </location>
</feature>
<keyword evidence="4" id="KW-0175">Coiled coil</keyword>
<dbReference type="GO" id="GO:0097320">
    <property type="term" value="P:plasma membrane tubulation"/>
    <property type="evidence" value="ECO:0007669"/>
    <property type="project" value="TreeGrafter"/>
</dbReference>
<keyword evidence="3" id="KW-0206">Cytoskeleton</keyword>
<comment type="caution">
    <text evidence="6">The sequence shown here is derived from an EMBL/GenBank/DDBJ whole genome shotgun (WGS) entry which is preliminary data.</text>
</comment>
<sequence>MSWNGFKKAINRAGTQVLVSTGNVDKTVDNEFDFSEKRLRSMQHISGKLETHTRSYLHQLEVIYQANTNLSKAFSSFYGVNPAEDVENLGKDAPVHNISQAYQITLGQDKNHAESLQSSYYQSVVNPVKRFNSYYSELNKAISKRNRKLLDYDALRSKLNKLEAKEDNENHEDHTKIDSLQEQFTEAEEVFDEINTRLKEQLPKFMSHRAGYFDPSFEAFVKLQWDYFDQRQVALSPLVKNMDAQSRQDLEEGRANHRLDVVMDKMKQLMV</sequence>
<dbReference type="GO" id="GO:0051666">
    <property type="term" value="P:actin cortical patch localization"/>
    <property type="evidence" value="ECO:0007669"/>
    <property type="project" value="InterPro"/>
</dbReference>
<evidence type="ECO:0000313" key="6">
    <source>
        <dbReference type="EMBL" id="KAA8898185.1"/>
    </source>
</evidence>
<dbReference type="GO" id="GO:0030479">
    <property type="term" value="C:actin cortical patch"/>
    <property type="evidence" value="ECO:0007669"/>
    <property type="project" value="TreeGrafter"/>
</dbReference>
<dbReference type="PROSITE" id="PS51021">
    <property type="entry name" value="BAR"/>
    <property type="match status" value="1"/>
</dbReference>
<organism evidence="6 7">
    <name type="scientific">Diutina rugosa</name>
    <name type="common">Yeast</name>
    <name type="synonym">Candida rugosa</name>
    <dbReference type="NCBI Taxonomy" id="5481"/>
    <lineage>
        <taxon>Eukaryota</taxon>
        <taxon>Fungi</taxon>
        <taxon>Dikarya</taxon>
        <taxon>Ascomycota</taxon>
        <taxon>Saccharomycotina</taxon>
        <taxon>Pichiomycetes</taxon>
        <taxon>Debaryomycetaceae</taxon>
        <taxon>Diutina</taxon>
    </lineage>
</organism>
<dbReference type="GO" id="GO:0031097">
    <property type="term" value="C:medial cortex"/>
    <property type="evidence" value="ECO:0007669"/>
    <property type="project" value="TreeGrafter"/>
</dbReference>
<comment type="subcellular location">
    <subcellularLocation>
        <location evidence="1">Cytoplasm</location>
        <location evidence="1">Cytoskeleton</location>
    </subcellularLocation>
</comment>
<dbReference type="GO" id="GO:0043332">
    <property type="term" value="C:mating projection tip"/>
    <property type="evidence" value="ECO:0007669"/>
    <property type="project" value="TreeGrafter"/>
</dbReference>
<evidence type="ECO:0000256" key="4">
    <source>
        <dbReference type="SAM" id="Coils"/>
    </source>
</evidence>
<reference evidence="6 7" key="1">
    <citation type="submission" date="2019-07" db="EMBL/GenBank/DDBJ databases">
        <title>Genome assembly of two rare yeast pathogens: Diutina rugosa and Trichomonascus ciferrii.</title>
        <authorList>
            <person name="Mixao V."/>
            <person name="Saus E."/>
            <person name="Hansen A."/>
            <person name="Lass-Flor C."/>
            <person name="Gabaldon T."/>
        </authorList>
    </citation>
    <scope>NUCLEOTIDE SEQUENCE [LARGE SCALE GENOMIC DNA]</scope>
    <source>
        <strain evidence="6 7">CBS 613</strain>
    </source>
</reference>
<keyword evidence="2" id="KW-0963">Cytoplasm</keyword>
<dbReference type="Pfam" id="PF03114">
    <property type="entry name" value="BAR"/>
    <property type="match status" value="1"/>
</dbReference>
<proteinExistence type="predicted"/>
<dbReference type="GO" id="GO:0006897">
    <property type="term" value="P:endocytosis"/>
    <property type="evidence" value="ECO:0007669"/>
    <property type="project" value="InterPro"/>
</dbReference>
<evidence type="ECO:0000259" key="5">
    <source>
        <dbReference type="PROSITE" id="PS51021"/>
    </source>
</evidence>
<dbReference type="InterPro" id="IPR046982">
    <property type="entry name" value="BIN3/RVS161-like"/>
</dbReference>
<dbReference type="PANTHER" id="PTHR47174">
    <property type="entry name" value="BRIDGING INTEGRATOR 3"/>
    <property type="match status" value="1"/>
</dbReference>
<dbReference type="Proteomes" id="UP000449547">
    <property type="component" value="Unassembled WGS sequence"/>
</dbReference>
<accession>A0A642UMS7</accession>
<evidence type="ECO:0000256" key="2">
    <source>
        <dbReference type="ARBA" id="ARBA00022490"/>
    </source>
</evidence>